<dbReference type="AlphaFoldDB" id="A0A2Z2NPQ5"/>
<organism evidence="4 5">
    <name type="scientific">Granulosicoccus antarcticus IMCC3135</name>
    <dbReference type="NCBI Taxonomy" id="1192854"/>
    <lineage>
        <taxon>Bacteria</taxon>
        <taxon>Pseudomonadati</taxon>
        <taxon>Pseudomonadota</taxon>
        <taxon>Gammaproteobacteria</taxon>
        <taxon>Chromatiales</taxon>
        <taxon>Granulosicoccaceae</taxon>
        <taxon>Granulosicoccus</taxon>
    </lineage>
</organism>
<gene>
    <name evidence="4" type="primary">rpfG</name>
    <name evidence="4" type="ORF">IMCC3135_09070</name>
</gene>
<dbReference type="InterPro" id="IPR011006">
    <property type="entry name" value="CheY-like_superfamily"/>
</dbReference>
<evidence type="ECO:0000259" key="3">
    <source>
        <dbReference type="PROSITE" id="PS51832"/>
    </source>
</evidence>
<dbReference type="SUPFAM" id="SSF52172">
    <property type="entry name" value="CheY-like"/>
    <property type="match status" value="1"/>
</dbReference>
<reference evidence="4 5" key="1">
    <citation type="submission" date="2016-12" db="EMBL/GenBank/DDBJ databases">
        <authorList>
            <person name="Song W.-J."/>
            <person name="Kurnit D.M."/>
        </authorList>
    </citation>
    <scope>NUCLEOTIDE SEQUENCE [LARGE SCALE GENOMIC DNA]</scope>
    <source>
        <strain evidence="4 5">IMCC3135</strain>
    </source>
</reference>
<keyword evidence="4" id="KW-0378">Hydrolase</keyword>
<dbReference type="InterPro" id="IPR052020">
    <property type="entry name" value="Cyclic_di-GMP/3'3'-cGAMP_PDE"/>
</dbReference>
<dbReference type="EC" id="3.1.4.52" evidence="4"/>
<feature type="domain" description="HD-GYP" evidence="3">
    <location>
        <begin position="168"/>
        <end position="365"/>
    </location>
</feature>
<keyword evidence="5" id="KW-1185">Reference proteome</keyword>
<dbReference type="PANTHER" id="PTHR45228">
    <property type="entry name" value="CYCLIC DI-GMP PHOSPHODIESTERASE TM_0186-RELATED"/>
    <property type="match status" value="1"/>
</dbReference>
<dbReference type="Gene3D" id="3.40.50.2300">
    <property type="match status" value="1"/>
</dbReference>
<feature type="domain" description="Response regulatory" evidence="2">
    <location>
        <begin position="9"/>
        <end position="127"/>
    </location>
</feature>
<evidence type="ECO:0000256" key="1">
    <source>
        <dbReference type="PROSITE-ProRule" id="PRU00169"/>
    </source>
</evidence>
<dbReference type="InterPro" id="IPR003607">
    <property type="entry name" value="HD/PDEase_dom"/>
</dbReference>
<dbReference type="Gene3D" id="1.10.3210.10">
    <property type="entry name" value="Hypothetical protein af1432"/>
    <property type="match status" value="1"/>
</dbReference>
<dbReference type="InterPro" id="IPR037522">
    <property type="entry name" value="HD_GYP_dom"/>
</dbReference>
<sequence>MEEKIKDLSILIVDDNADNLVFLEQLFRRTGYRNITSIVDSRNVLPHIEKSEPDIVLLDIMMPHIDGYEILRSIRALYDSSVFLPIVVLTAITERQARQQTLKDGATDFLTKPLDVLEVAQRVGNLLQTRYMYKQHLEYSSLLEAAVLDRTRELAENNQALSKVNQVLDDTNVEIANRLAEAAEFRDDATGKHTFRVGTIAALVAEELGYSADFVELINKAARLHDLGKIGIPDAILLKPGKLTEDELDLMKQHCVIGAKVLSGGHSELLEMAEQIALSHHEQWNGNGYPNQLKGKEIPIEARIVSVVDVFDALTHVRPYKEAWSEQEAIEYITNHKGEQFDAKVVDAFLSVLTKKSGDVDFINMDVDPGFK</sequence>
<dbReference type="SMART" id="SM00448">
    <property type="entry name" value="REC"/>
    <property type="match status" value="1"/>
</dbReference>
<dbReference type="SUPFAM" id="SSF109604">
    <property type="entry name" value="HD-domain/PDEase-like"/>
    <property type="match status" value="1"/>
</dbReference>
<evidence type="ECO:0000313" key="5">
    <source>
        <dbReference type="Proteomes" id="UP000250079"/>
    </source>
</evidence>
<dbReference type="Proteomes" id="UP000250079">
    <property type="component" value="Chromosome"/>
</dbReference>
<dbReference type="SMART" id="SM00471">
    <property type="entry name" value="HDc"/>
    <property type="match status" value="1"/>
</dbReference>
<dbReference type="EMBL" id="CP018632">
    <property type="protein sequence ID" value="ASJ71911.1"/>
    <property type="molecule type" value="Genomic_DNA"/>
</dbReference>
<name>A0A2Z2NPQ5_9GAMM</name>
<dbReference type="GO" id="GO:0000160">
    <property type="term" value="P:phosphorelay signal transduction system"/>
    <property type="evidence" value="ECO:0007669"/>
    <property type="project" value="InterPro"/>
</dbReference>
<dbReference type="Pfam" id="PF13487">
    <property type="entry name" value="HD_5"/>
    <property type="match status" value="1"/>
</dbReference>
<dbReference type="CDD" id="cd00077">
    <property type="entry name" value="HDc"/>
    <property type="match status" value="1"/>
</dbReference>
<dbReference type="InterPro" id="IPR001789">
    <property type="entry name" value="Sig_transdc_resp-reg_receiver"/>
</dbReference>
<protein>
    <submittedName>
        <fullName evidence="4">Cyclic di-GMP phosphodiesterase response regulator RpfG</fullName>
        <ecNumber evidence="4">3.1.4.52</ecNumber>
    </submittedName>
</protein>
<dbReference type="PROSITE" id="PS51832">
    <property type="entry name" value="HD_GYP"/>
    <property type="match status" value="1"/>
</dbReference>
<dbReference type="PROSITE" id="PS50110">
    <property type="entry name" value="RESPONSE_REGULATORY"/>
    <property type="match status" value="1"/>
</dbReference>
<dbReference type="GO" id="GO:0071111">
    <property type="term" value="F:cyclic-guanylate-specific phosphodiesterase activity"/>
    <property type="evidence" value="ECO:0007669"/>
    <property type="project" value="UniProtKB-EC"/>
</dbReference>
<keyword evidence="1" id="KW-0597">Phosphoprotein</keyword>
<evidence type="ECO:0000259" key="2">
    <source>
        <dbReference type="PROSITE" id="PS50110"/>
    </source>
</evidence>
<evidence type="ECO:0000313" key="4">
    <source>
        <dbReference type="EMBL" id="ASJ71911.1"/>
    </source>
</evidence>
<proteinExistence type="predicted"/>
<dbReference type="KEGG" id="gai:IMCC3135_09070"/>
<dbReference type="PANTHER" id="PTHR45228:SF1">
    <property type="entry name" value="CYCLIC DI-GMP PHOSPHODIESTERASE TM_0186"/>
    <property type="match status" value="1"/>
</dbReference>
<dbReference type="Pfam" id="PF00072">
    <property type="entry name" value="Response_reg"/>
    <property type="match status" value="1"/>
</dbReference>
<feature type="modified residue" description="4-aspartylphosphate" evidence="1">
    <location>
        <position position="59"/>
    </location>
</feature>
<accession>A0A2Z2NPQ5</accession>